<evidence type="ECO:0000256" key="1">
    <source>
        <dbReference type="PIRSR" id="PIRSR600888-1"/>
    </source>
</evidence>
<evidence type="ECO:0000256" key="2">
    <source>
        <dbReference type="PIRSR" id="PIRSR600888-3"/>
    </source>
</evidence>
<dbReference type="PANTHER" id="PTHR21047">
    <property type="entry name" value="DTDP-6-DEOXY-D-GLUCOSE-3,5 EPIMERASE"/>
    <property type="match status" value="1"/>
</dbReference>
<dbReference type="Gene3D" id="2.60.120.10">
    <property type="entry name" value="Jelly Rolls"/>
    <property type="match status" value="1"/>
</dbReference>
<dbReference type="GO" id="GO:0008830">
    <property type="term" value="F:dTDP-4-dehydrorhamnose 3,5-epimerase activity"/>
    <property type="evidence" value="ECO:0007669"/>
    <property type="project" value="UniProtKB-UniRule"/>
</dbReference>
<name>E3T6A7_9BACT</name>
<feature type="active site" description="Proton acceptor" evidence="1">
    <location>
        <position position="63"/>
    </location>
</feature>
<organism evidence="4">
    <name type="scientific">uncultured bacterium 92</name>
    <dbReference type="NCBI Taxonomy" id="698394"/>
    <lineage>
        <taxon>Bacteria</taxon>
        <taxon>environmental samples</taxon>
    </lineage>
</organism>
<dbReference type="CDD" id="cd00438">
    <property type="entry name" value="cupin_RmlC"/>
    <property type="match status" value="1"/>
</dbReference>
<dbReference type="GO" id="GO:0005829">
    <property type="term" value="C:cytosol"/>
    <property type="evidence" value="ECO:0007669"/>
    <property type="project" value="TreeGrafter"/>
</dbReference>
<comment type="catalytic activity">
    <reaction evidence="3">
        <text>dTDP-4-dehydro-6-deoxy-alpha-D-glucose = dTDP-4-dehydro-beta-L-rhamnose</text>
        <dbReference type="Rhea" id="RHEA:16969"/>
        <dbReference type="ChEBI" id="CHEBI:57649"/>
        <dbReference type="ChEBI" id="CHEBI:62830"/>
        <dbReference type="EC" id="5.1.3.13"/>
    </reaction>
</comment>
<dbReference type="InterPro" id="IPR014710">
    <property type="entry name" value="RmlC-like_jellyroll"/>
</dbReference>
<dbReference type="NCBIfam" id="TIGR01221">
    <property type="entry name" value="rmlC"/>
    <property type="match status" value="1"/>
</dbReference>
<dbReference type="Pfam" id="PF00908">
    <property type="entry name" value="dTDP_sugar_isom"/>
    <property type="match status" value="1"/>
</dbReference>
<comment type="function">
    <text evidence="3">Catalyzes the epimerization of the C3' and C5'positions of dTDP-6-deoxy-D-xylo-4-hexulose, forming dTDP-6-deoxy-L-lyxo-4-hexulose.</text>
</comment>
<dbReference type="SUPFAM" id="SSF51182">
    <property type="entry name" value="RmlC-like cupins"/>
    <property type="match status" value="1"/>
</dbReference>
<proteinExistence type="inferred from homology"/>
<sequence>MPFTFRALDLPDIILIEPKVFEDPRGFFMETYKSSDFTAAGITAPLKQENHSRSIRGTLRGLHAQRAPKAQGKLISVLEGEIFDVALDIRRESPTFGRWTTATLSRANRYQLFIPPGYAHGFAVLSDVAEVVYKTTEEYAPELEYGVRWDDPELAIPWPLRGEPILSSRDRSWPRLRDLL</sequence>
<dbReference type="InterPro" id="IPR000888">
    <property type="entry name" value="RmlC-like"/>
</dbReference>
<feature type="active site" description="Proton donor" evidence="1">
    <location>
        <position position="133"/>
    </location>
</feature>
<accession>E3T6A7</accession>
<dbReference type="GO" id="GO:0000271">
    <property type="term" value="P:polysaccharide biosynthetic process"/>
    <property type="evidence" value="ECO:0007669"/>
    <property type="project" value="TreeGrafter"/>
</dbReference>
<comment type="similarity">
    <text evidence="3">Belongs to the dTDP-4-dehydrorhamnose 3,5-epimerase family.</text>
</comment>
<dbReference type="GO" id="GO:0019305">
    <property type="term" value="P:dTDP-rhamnose biosynthetic process"/>
    <property type="evidence" value="ECO:0007669"/>
    <property type="project" value="UniProtKB-UniRule"/>
</dbReference>
<evidence type="ECO:0000313" key="4">
    <source>
        <dbReference type="EMBL" id="ADC35851.1"/>
    </source>
</evidence>
<feature type="site" description="Participates in a stacking interaction with the thymidine ring of dTDP-4-oxo-6-deoxyglucose" evidence="2">
    <location>
        <position position="139"/>
    </location>
</feature>
<comment type="subunit">
    <text evidence="3">Homodimer.</text>
</comment>
<reference evidence="4" key="2">
    <citation type="journal article" date="2010" name="Appl. Environ. Microbiol.">
        <title>Comparative analysis of acidobacterial genomic fragments from terrestrial and aquatic metagenomic libraries, with emphasis on acidobacteria subdivision 6.</title>
        <authorList>
            <person name="Kielak A.M."/>
            <person name="van Veen J.A."/>
            <person name="Kowalchuk G.A."/>
        </authorList>
    </citation>
    <scope>NUCLEOTIDE SEQUENCE</scope>
</reference>
<reference evidence="4" key="1">
    <citation type="submission" date="2009-12" db="EMBL/GenBank/DDBJ databases">
        <authorList>
            <person name="Kielak A."/>
            <person name="van Veen J.A."/>
            <person name="Kowalchuk G.A."/>
        </authorList>
    </citation>
    <scope>NUCLEOTIDE SEQUENCE</scope>
</reference>
<dbReference type="EC" id="5.1.3.13" evidence="3"/>
<dbReference type="InterPro" id="IPR011051">
    <property type="entry name" value="RmlC_Cupin_sf"/>
</dbReference>
<dbReference type="PANTHER" id="PTHR21047:SF2">
    <property type="entry name" value="THYMIDINE DIPHOSPHO-4-KETO-RHAMNOSE 3,5-EPIMERASE"/>
    <property type="match status" value="1"/>
</dbReference>
<dbReference type="UniPathway" id="UPA00124"/>
<dbReference type="EMBL" id="GU260702">
    <property type="protein sequence ID" value="ADC35851.1"/>
    <property type="molecule type" value="Genomic_DNA"/>
</dbReference>
<comment type="pathway">
    <text evidence="3">Carbohydrate biosynthesis; dTDP-L-rhamnose biosynthesis.</text>
</comment>
<evidence type="ECO:0000256" key="3">
    <source>
        <dbReference type="RuleBase" id="RU364069"/>
    </source>
</evidence>
<protein>
    <recommendedName>
        <fullName evidence="3">dTDP-4-dehydrorhamnose 3,5-epimerase</fullName>
        <ecNumber evidence="3">5.1.3.13</ecNumber>
    </recommendedName>
    <alternativeName>
        <fullName evidence="3">Thymidine diphospho-4-keto-rhamnose 3,5-epimerase</fullName>
    </alternativeName>
</protein>
<dbReference type="AlphaFoldDB" id="E3T6A7"/>
<keyword evidence="3" id="KW-0413">Isomerase</keyword>